<dbReference type="RefSeq" id="WP_141813437.1">
    <property type="nucleotide sequence ID" value="NZ_VFPL01000001.1"/>
</dbReference>
<dbReference type="Proteomes" id="UP000322918">
    <property type="component" value="Unassembled WGS sequence"/>
</dbReference>
<accession>A0A5M9H054</accession>
<name>A0A5M9H054_9SPHI</name>
<sequence>MRRKELIKAVILPVIVLICMTSCKEPYYPDVDKSGAYYLVVEGTIFNGDNKTVIKLSRTADLKDTKVKGEAKAILTVEDEDNSKFGLAEEENGVYSATLTNLQVDKKYRLRIKTSNGKEYLSDFVALKNTPEIDSVTWAKNADGVSISVNAHDDENRGRYYRWLYEQTWEFHSPYISNYDYEEPFIIDRINSNDIFQCWKSQSSSTVIIKSTVNLSKDQVDHYQLLNIPMNSWYLSVLYSVLVKQYVMTQEEYQYWQKIKKNTEELGSIFDPQPSEIPGNIHCVSDKDEVVIGYVGACVPRERRIFISNAQVQPWRYRPDCFTVDVLDNPDSLKAAFHGGQVDPVGKYFRDGQTRYTGASVTCIDCTLSGTNKKPSFWP</sequence>
<evidence type="ECO:0000313" key="1">
    <source>
        <dbReference type="EMBL" id="KAA8478438.1"/>
    </source>
</evidence>
<evidence type="ECO:0000313" key="2">
    <source>
        <dbReference type="Proteomes" id="UP000322918"/>
    </source>
</evidence>
<organism evidence="1 2">
    <name type="scientific">Arcticibacter tournemirensis</name>
    <dbReference type="NCBI Taxonomy" id="699437"/>
    <lineage>
        <taxon>Bacteria</taxon>
        <taxon>Pseudomonadati</taxon>
        <taxon>Bacteroidota</taxon>
        <taxon>Sphingobacteriia</taxon>
        <taxon>Sphingobacteriales</taxon>
        <taxon>Sphingobacteriaceae</taxon>
        <taxon>Arcticibacter</taxon>
    </lineage>
</organism>
<comment type="caution">
    <text evidence="1">The sequence shown here is derived from an EMBL/GenBank/DDBJ whole genome shotgun (WGS) entry which is preliminary data.</text>
</comment>
<dbReference type="OrthoDB" id="1062680at2"/>
<gene>
    <name evidence="1" type="ORF">F1649_17775</name>
</gene>
<dbReference type="InterPro" id="IPR025345">
    <property type="entry name" value="DUF4249"/>
</dbReference>
<dbReference type="Pfam" id="PF14054">
    <property type="entry name" value="DUF4249"/>
    <property type="match status" value="1"/>
</dbReference>
<dbReference type="AlphaFoldDB" id="A0A5M9H054"/>
<dbReference type="EMBL" id="VWNE01000033">
    <property type="protein sequence ID" value="KAA8478438.1"/>
    <property type="molecule type" value="Genomic_DNA"/>
</dbReference>
<protein>
    <submittedName>
        <fullName evidence="1">DUF4249 domain-containing protein</fullName>
    </submittedName>
</protein>
<proteinExistence type="predicted"/>
<keyword evidence="2" id="KW-1185">Reference proteome</keyword>
<reference evidence="1 2" key="1">
    <citation type="submission" date="2019-09" db="EMBL/GenBank/DDBJ databases">
        <title>Pararcticibacter amylolyticus gen. nov., sp. nov., isolated from a rottenly hemp rope, and reclassification of Pedobacter tournemirensis as Pararcticibacter tournemirensis comb. nov.</title>
        <authorList>
            <person name="Cai Y."/>
        </authorList>
    </citation>
    <scope>NUCLEOTIDE SEQUENCE [LARGE SCALE GENOMIC DNA]</scope>
    <source>
        <strain evidence="1 2">TF5-37.2-LB10</strain>
    </source>
</reference>